<comment type="caution">
    <text evidence="8">The sequence shown here is derived from an EMBL/GenBank/DDBJ whole genome shotgun (WGS) entry which is preliminary data.</text>
</comment>
<dbReference type="Gene3D" id="3.30.2410.10">
    <property type="entry name" value="Hect, E3 ligase catalytic domain"/>
    <property type="match status" value="1"/>
</dbReference>
<dbReference type="PANTHER" id="PTHR45700">
    <property type="entry name" value="UBIQUITIN-PROTEIN LIGASE E3C"/>
    <property type="match status" value="1"/>
</dbReference>
<comment type="catalytic activity">
    <reaction evidence="1">
        <text>S-ubiquitinyl-[E2 ubiquitin-conjugating enzyme]-L-cysteine + [acceptor protein]-L-lysine = [E2 ubiquitin-conjugating enzyme]-L-cysteine + N(6)-ubiquitinyl-[acceptor protein]-L-lysine.</text>
        <dbReference type="EC" id="2.3.2.26"/>
    </reaction>
</comment>
<feature type="domain" description="Protein kinase" evidence="6">
    <location>
        <begin position="73"/>
        <end position="334"/>
    </location>
</feature>
<evidence type="ECO:0000256" key="2">
    <source>
        <dbReference type="ARBA" id="ARBA00012485"/>
    </source>
</evidence>
<dbReference type="PANTHER" id="PTHR45700:SF8">
    <property type="entry name" value="HECT-TYPE E3 UBIQUITIN TRANSFERASE"/>
    <property type="match status" value="1"/>
</dbReference>
<dbReference type="CDD" id="cd00078">
    <property type="entry name" value="HECTc"/>
    <property type="match status" value="1"/>
</dbReference>
<keyword evidence="9" id="KW-1185">Reference proteome</keyword>
<sequence length="944" mass="107657">MYEYTSIEFDRWNIDPMMGLHRMLSNQIREINKSVIRQDIADEVYDNKNDLITVVKDRKLIGLVEDAVRNHFKTLNTVVGRGLNGPVYAELHRVSKKELALKTLKIGLGRGDCSSDDILLELTIMSPTNAHKNIVLLQNFYIDPLSNKIVLAMDLMSCSLFDFIGRTEGRKLPEEHTLFVFNEIIEGLMHLRGCLGLFHNDMKPGNILISAEGEVKVADFGMAKKIKEKYITPNGTTRYMAPEVADLNKNYGDKSDIWSLGLVLIDMLDGLPCIFPSECGDKYLNRIAKTSTSPYSKVLSEGNYLNRLIQKLLEIDPAKRISLEDLSLVRHLDLTIITNLKREAEIHGDWAQFAERLATVFGQQECLNSSFLQSCNELKETCPVDKMQAKEAFKILLECPSILKTTIVERSKRLLQSITRSSKDIITDQNMNIIIILFQSSVFIQDQETSLLPDICEFIAALDPTRQDILCRYLIEPELPSDTMFIDLTRDHYISCFEKTLQLFQQLVCRRLLSRIPLSGFSPNSDPVVIDATKCIAVLYRSNEKEKYVSYVDFYNDAVNEQLEIKEDFPNFKDRKGFSFCDYPFMLNPAVKADVLKVESVFQMRHELQDAFFRALFQGVNSPYLVLEIRRDHIISDTLIQLEEKSIHDLKKQLRVQFLGEEGVDEGGVQKEFFQLIVREIFDTKYGMFTFNEESRLCWFSPNPVLDDINIREYKLVGLLLGLAVYNSVILDLHFPLALYKKLMDVDISLSDLKQLDPSLGKGLERLLSFNGDIESEYDSSFQVDVQSFGHVLTCDLKPDGAKTLLTSENSAEFVDLYTRFVLSKSVEKQFNAFREGFQLVCQDSAIKIFRPEEVEQLICGSSDLDFDALEQSTVYDGGWTKDSDIIKYFWEIVHSFTDEEKKKLLFFATGSDRAPIGGLSKLQFVIAKNGGDSDSNAEGFGMI</sequence>
<dbReference type="InterPro" id="IPR000719">
    <property type="entry name" value="Prot_kinase_dom"/>
</dbReference>
<keyword evidence="4 5" id="KW-0833">Ubl conjugation pathway</keyword>
<evidence type="ECO:0000313" key="9">
    <source>
        <dbReference type="Proteomes" id="UP001476247"/>
    </source>
</evidence>
<evidence type="ECO:0000256" key="3">
    <source>
        <dbReference type="ARBA" id="ARBA00022679"/>
    </source>
</evidence>
<keyword evidence="3" id="KW-0808">Transferase</keyword>
<evidence type="ECO:0000256" key="4">
    <source>
        <dbReference type="ARBA" id="ARBA00022786"/>
    </source>
</evidence>
<reference evidence="8 9" key="1">
    <citation type="submission" date="2024-04" db="EMBL/GenBank/DDBJ databases">
        <title>genome sequences of Mucor flavus KT1a and Helicostylum pulchrum KT1b strains isolation_sourced from the surface of a dry-aged beef.</title>
        <authorList>
            <person name="Toyotome T."/>
            <person name="Hosono M."/>
            <person name="Torimaru M."/>
            <person name="Fukuda K."/>
            <person name="Mikami N."/>
        </authorList>
    </citation>
    <scope>NUCLEOTIDE SEQUENCE [LARGE SCALE GENOMIC DNA]</scope>
    <source>
        <strain evidence="8 9">KT1b</strain>
    </source>
</reference>
<dbReference type="InterPro" id="IPR044611">
    <property type="entry name" value="E3A/B/C-like"/>
</dbReference>
<dbReference type="SUPFAM" id="SSF56204">
    <property type="entry name" value="Hect, E3 ligase catalytic domain"/>
    <property type="match status" value="1"/>
</dbReference>
<evidence type="ECO:0000259" key="7">
    <source>
        <dbReference type="PROSITE" id="PS50237"/>
    </source>
</evidence>
<gene>
    <name evidence="8" type="ORF">HPULCUR_011026</name>
</gene>
<dbReference type="InterPro" id="IPR011009">
    <property type="entry name" value="Kinase-like_dom_sf"/>
</dbReference>
<dbReference type="SMART" id="SM00119">
    <property type="entry name" value="HECTc"/>
    <property type="match status" value="1"/>
</dbReference>
<name>A0ABP9YEY6_9FUNG</name>
<dbReference type="Gene3D" id="3.30.2160.10">
    <property type="entry name" value="Hect, E3 ligase catalytic domain"/>
    <property type="match status" value="1"/>
</dbReference>
<dbReference type="InterPro" id="IPR000569">
    <property type="entry name" value="HECT_dom"/>
</dbReference>
<dbReference type="SUPFAM" id="SSF56112">
    <property type="entry name" value="Protein kinase-like (PK-like)"/>
    <property type="match status" value="1"/>
</dbReference>
<dbReference type="EC" id="2.3.2.26" evidence="2"/>
<feature type="domain" description="HECT" evidence="7">
    <location>
        <begin position="646"/>
        <end position="944"/>
    </location>
</feature>
<evidence type="ECO:0000256" key="1">
    <source>
        <dbReference type="ARBA" id="ARBA00000885"/>
    </source>
</evidence>
<dbReference type="EMBL" id="BAABUJ010000046">
    <property type="protein sequence ID" value="GAA5805509.1"/>
    <property type="molecule type" value="Genomic_DNA"/>
</dbReference>
<dbReference type="InterPro" id="IPR008271">
    <property type="entry name" value="Ser/Thr_kinase_AS"/>
</dbReference>
<dbReference type="Gene3D" id="1.10.510.10">
    <property type="entry name" value="Transferase(Phosphotransferase) domain 1"/>
    <property type="match status" value="1"/>
</dbReference>
<evidence type="ECO:0000259" key="6">
    <source>
        <dbReference type="PROSITE" id="PS50011"/>
    </source>
</evidence>
<dbReference type="SMART" id="SM00220">
    <property type="entry name" value="S_TKc"/>
    <property type="match status" value="1"/>
</dbReference>
<dbReference type="Proteomes" id="UP001476247">
    <property type="component" value="Unassembled WGS sequence"/>
</dbReference>
<proteinExistence type="predicted"/>
<dbReference type="PROSITE" id="PS50237">
    <property type="entry name" value="HECT"/>
    <property type="match status" value="1"/>
</dbReference>
<accession>A0ABP9YEY6</accession>
<dbReference type="InterPro" id="IPR035983">
    <property type="entry name" value="Hect_E3_ubiquitin_ligase"/>
</dbReference>
<evidence type="ECO:0000256" key="5">
    <source>
        <dbReference type="PROSITE-ProRule" id="PRU00104"/>
    </source>
</evidence>
<protein>
    <recommendedName>
        <fullName evidence="2">HECT-type E3 ubiquitin transferase</fullName>
        <ecNumber evidence="2">2.3.2.26</ecNumber>
    </recommendedName>
</protein>
<comment type="caution">
    <text evidence="5">Lacks conserved residue(s) required for the propagation of feature annotation.</text>
</comment>
<dbReference type="Gene3D" id="3.90.1750.10">
    <property type="entry name" value="Hect, E3 ligase catalytic domains"/>
    <property type="match status" value="1"/>
</dbReference>
<evidence type="ECO:0000313" key="8">
    <source>
        <dbReference type="EMBL" id="GAA5805509.1"/>
    </source>
</evidence>
<dbReference type="Pfam" id="PF00632">
    <property type="entry name" value="HECT"/>
    <property type="match status" value="1"/>
</dbReference>
<dbReference type="PROSITE" id="PS00108">
    <property type="entry name" value="PROTEIN_KINASE_ST"/>
    <property type="match status" value="1"/>
</dbReference>
<dbReference type="Pfam" id="PF00069">
    <property type="entry name" value="Pkinase"/>
    <property type="match status" value="1"/>
</dbReference>
<organism evidence="8 9">
    <name type="scientific">Helicostylum pulchrum</name>
    <dbReference type="NCBI Taxonomy" id="562976"/>
    <lineage>
        <taxon>Eukaryota</taxon>
        <taxon>Fungi</taxon>
        <taxon>Fungi incertae sedis</taxon>
        <taxon>Mucoromycota</taxon>
        <taxon>Mucoromycotina</taxon>
        <taxon>Mucoromycetes</taxon>
        <taxon>Mucorales</taxon>
        <taxon>Mucorineae</taxon>
        <taxon>Mucoraceae</taxon>
        <taxon>Helicostylum</taxon>
    </lineage>
</organism>
<dbReference type="PROSITE" id="PS50011">
    <property type="entry name" value="PROTEIN_KINASE_DOM"/>
    <property type="match status" value="1"/>
</dbReference>